<gene>
    <name evidence="6" type="ORF">A8708_00510</name>
</gene>
<feature type="domain" description="CHASE" evidence="3">
    <location>
        <begin position="103"/>
        <end position="193"/>
    </location>
</feature>
<evidence type="ECO:0000313" key="7">
    <source>
        <dbReference type="Proteomes" id="UP000078454"/>
    </source>
</evidence>
<evidence type="ECO:0008006" key="8">
    <source>
        <dbReference type="Google" id="ProtNLM"/>
    </source>
</evidence>
<feature type="domain" description="GGDEF" evidence="5">
    <location>
        <begin position="360"/>
        <end position="493"/>
    </location>
</feature>
<dbReference type="FunFam" id="3.20.20.450:FF:000001">
    <property type="entry name" value="Cyclic di-GMP phosphodiesterase yahA"/>
    <property type="match status" value="1"/>
</dbReference>
<dbReference type="InterPro" id="IPR001633">
    <property type="entry name" value="EAL_dom"/>
</dbReference>
<dbReference type="InterPro" id="IPR052155">
    <property type="entry name" value="Biofilm_reg_signaling"/>
</dbReference>
<dbReference type="PROSITE" id="PS50839">
    <property type="entry name" value="CHASE"/>
    <property type="match status" value="1"/>
</dbReference>
<evidence type="ECO:0000313" key="6">
    <source>
        <dbReference type="EMBL" id="OAS18448.1"/>
    </source>
</evidence>
<feature type="coiled-coil region" evidence="1">
    <location>
        <begin position="277"/>
        <end position="304"/>
    </location>
</feature>
<reference evidence="6 7" key="1">
    <citation type="submission" date="2016-05" db="EMBL/GenBank/DDBJ databases">
        <title>Paenibacillus sp. 1ZS3-15 nov., isolated from the rhizosphere soil.</title>
        <authorList>
            <person name="Zhang X.X."/>
            <person name="Zhang J."/>
        </authorList>
    </citation>
    <scope>NUCLEOTIDE SEQUENCE [LARGE SCALE GENOMIC DNA]</scope>
    <source>
        <strain evidence="6 7">1ZS3-15</strain>
    </source>
</reference>
<sequence length="771" mass="87524">MNKAQYFFLSLIFVLLFTSSESVLTTYKTSLLNELQSTEAAQLSAKAVALQSVINRNFNIMVSLEAYVSTSYLKDQSEQEVQSYIEALYAGSRASALNVVIAPEGIMKYVYPTKGNEDIINWNLLKDPRENVQTQVYQALQSKKMTTDGPFILLQGVQGLVARKALFEDGVFWGVVSVAINVDHLLREAGIQDDDSVGQRMAIRSPGKPAFYGENELFNQSPMISVVDLQDMKWEIAAAPPANAVQAINNQMLIIRCALLLILFLGLFFIMYIIRQRDRLSQAVNERTQELQIANEDLTAMNEELIAGQHELQQSTKRMQESEQMMSYMAYHDVLTGIHNRAHFQMILKEQIAYNQMKGSSLVVLFFDLDNFKMVNDSHGHHMGDYMLQEVVHRIEQSNLVFHTFARFGGDEFAILLENCPSEQEIQTFCRQLIAVLKPPCFLANRAFFINASIGIVQYPSGGETWDILLKNADIAMYMAKKESGSSFCFFNQQMEMLSITKLEMENHLRQSLDRNELEIVYQPQVDCMKGAITGVEALIRWNHTTKGYISPSDFIPVSEEIGLIDVIGEWVLRGACAQMKLWHLQTGEPLMMSVNISVKQLQDVRFVDKVMAILEETGLEARYLEMEITENVAMQDEQMGVLNKLRQLGISISVDDFGTHYSSLSYLKRFPVTKIKLDQSFVRGVQTDDKDRAMIKAIISVANAFQLQIIAEGVETEEQADFLVANGCHHIQGFYFYKPMKPEQMEATLKEALHDKLAFVRARPIHTYDI</sequence>
<dbReference type="Pfam" id="PF00990">
    <property type="entry name" value="GGDEF"/>
    <property type="match status" value="1"/>
</dbReference>
<dbReference type="InterPro" id="IPR035919">
    <property type="entry name" value="EAL_sf"/>
</dbReference>
<evidence type="ECO:0000256" key="2">
    <source>
        <dbReference type="SAM" id="Phobius"/>
    </source>
</evidence>
<keyword evidence="2" id="KW-1133">Transmembrane helix</keyword>
<comment type="caution">
    <text evidence="6">The sequence shown here is derived from an EMBL/GenBank/DDBJ whole genome shotgun (WGS) entry which is preliminary data.</text>
</comment>
<dbReference type="CDD" id="cd01949">
    <property type="entry name" value="GGDEF"/>
    <property type="match status" value="1"/>
</dbReference>
<dbReference type="GO" id="GO:0003824">
    <property type="term" value="F:catalytic activity"/>
    <property type="evidence" value="ECO:0007669"/>
    <property type="project" value="UniProtKB-ARBA"/>
</dbReference>
<dbReference type="Gene3D" id="3.20.20.450">
    <property type="entry name" value="EAL domain"/>
    <property type="match status" value="1"/>
</dbReference>
<evidence type="ECO:0000259" key="4">
    <source>
        <dbReference type="PROSITE" id="PS50883"/>
    </source>
</evidence>
<dbReference type="NCBIfam" id="TIGR00254">
    <property type="entry name" value="GGDEF"/>
    <property type="match status" value="1"/>
</dbReference>
<keyword evidence="1" id="KW-0175">Coiled coil</keyword>
<dbReference type="SMART" id="SM01079">
    <property type="entry name" value="CHASE"/>
    <property type="match status" value="1"/>
</dbReference>
<dbReference type="SUPFAM" id="SSF141868">
    <property type="entry name" value="EAL domain-like"/>
    <property type="match status" value="1"/>
</dbReference>
<dbReference type="InterPro" id="IPR000160">
    <property type="entry name" value="GGDEF_dom"/>
</dbReference>
<evidence type="ECO:0000259" key="5">
    <source>
        <dbReference type="PROSITE" id="PS50887"/>
    </source>
</evidence>
<feature type="transmembrane region" description="Helical" evidence="2">
    <location>
        <begin position="253"/>
        <end position="274"/>
    </location>
</feature>
<feature type="domain" description="EAL" evidence="4">
    <location>
        <begin position="502"/>
        <end position="754"/>
    </location>
</feature>
<proteinExistence type="predicted"/>
<dbReference type="STRING" id="1850517.A8708_00510"/>
<dbReference type="Proteomes" id="UP000078454">
    <property type="component" value="Unassembled WGS sequence"/>
</dbReference>
<protein>
    <recommendedName>
        <fullName evidence="8">Diguanylate cyclase</fullName>
    </recommendedName>
</protein>
<keyword evidence="2" id="KW-0812">Transmembrane</keyword>
<name>A0A198ABW1_9BACL</name>
<keyword evidence="2" id="KW-0472">Membrane</keyword>
<dbReference type="SUPFAM" id="SSF55073">
    <property type="entry name" value="Nucleotide cyclase"/>
    <property type="match status" value="1"/>
</dbReference>
<dbReference type="InterPro" id="IPR029787">
    <property type="entry name" value="Nucleotide_cyclase"/>
</dbReference>
<dbReference type="CDD" id="cd01948">
    <property type="entry name" value="EAL"/>
    <property type="match status" value="1"/>
</dbReference>
<dbReference type="PROSITE" id="PS50883">
    <property type="entry name" value="EAL"/>
    <property type="match status" value="1"/>
</dbReference>
<organism evidence="6 7">
    <name type="scientific">Paenibacillus oryzisoli</name>
    <dbReference type="NCBI Taxonomy" id="1850517"/>
    <lineage>
        <taxon>Bacteria</taxon>
        <taxon>Bacillati</taxon>
        <taxon>Bacillota</taxon>
        <taxon>Bacilli</taxon>
        <taxon>Bacillales</taxon>
        <taxon>Paenibacillaceae</taxon>
        <taxon>Paenibacillus</taxon>
    </lineage>
</organism>
<accession>A0A198ABW1</accession>
<evidence type="ECO:0000256" key="1">
    <source>
        <dbReference type="SAM" id="Coils"/>
    </source>
</evidence>
<dbReference type="Pfam" id="PF00563">
    <property type="entry name" value="EAL"/>
    <property type="match status" value="1"/>
</dbReference>
<dbReference type="PROSITE" id="PS50887">
    <property type="entry name" value="GGDEF"/>
    <property type="match status" value="1"/>
</dbReference>
<dbReference type="InterPro" id="IPR043128">
    <property type="entry name" value="Rev_trsase/Diguanyl_cyclase"/>
</dbReference>
<dbReference type="PANTHER" id="PTHR44757">
    <property type="entry name" value="DIGUANYLATE CYCLASE DGCP"/>
    <property type="match status" value="1"/>
</dbReference>
<keyword evidence="7" id="KW-1185">Reference proteome</keyword>
<evidence type="ECO:0000259" key="3">
    <source>
        <dbReference type="PROSITE" id="PS50839"/>
    </source>
</evidence>
<dbReference type="AlphaFoldDB" id="A0A198ABW1"/>
<dbReference type="PANTHER" id="PTHR44757:SF2">
    <property type="entry name" value="BIOFILM ARCHITECTURE MAINTENANCE PROTEIN MBAA"/>
    <property type="match status" value="1"/>
</dbReference>
<dbReference type="Gene3D" id="3.30.70.270">
    <property type="match status" value="1"/>
</dbReference>
<dbReference type="SMART" id="SM00052">
    <property type="entry name" value="EAL"/>
    <property type="match status" value="1"/>
</dbReference>
<dbReference type="RefSeq" id="WP_068664530.1">
    <property type="nucleotide sequence ID" value="NZ_LYPB01000065.1"/>
</dbReference>
<dbReference type="SMART" id="SM00267">
    <property type="entry name" value="GGDEF"/>
    <property type="match status" value="1"/>
</dbReference>
<dbReference type="InterPro" id="IPR006189">
    <property type="entry name" value="CHASE_dom"/>
</dbReference>
<dbReference type="EMBL" id="LYPB01000065">
    <property type="protein sequence ID" value="OAS18448.1"/>
    <property type="molecule type" value="Genomic_DNA"/>
</dbReference>